<name>A0A6J1M6J2_DROHY</name>
<dbReference type="Proteomes" id="UP000504633">
    <property type="component" value="Unplaced"/>
</dbReference>
<evidence type="ECO:0000313" key="2">
    <source>
        <dbReference type="Proteomes" id="UP000504633"/>
    </source>
</evidence>
<evidence type="ECO:0000313" key="3">
    <source>
        <dbReference type="RefSeq" id="XP_023173979.1"/>
    </source>
</evidence>
<feature type="domain" description="EB" evidence="1">
    <location>
        <begin position="76"/>
        <end position="132"/>
    </location>
</feature>
<proteinExistence type="predicted"/>
<dbReference type="GeneID" id="111601565"/>
<dbReference type="OrthoDB" id="9991628at2759"/>
<accession>A0A6J1M6J2</accession>
<keyword evidence="2" id="KW-1185">Reference proteome</keyword>
<dbReference type="OMA" id="HTCLSRK"/>
<dbReference type="AlphaFoldDB" id="A0A6J1M6J2"/>
<gene>
    <name evidence="3" type="primary">LOC111601565</name>
</gene>
<protein>
    <submittedName>
        <fullName evidence="3">Uncharacterized protein LOC111601565</fullName>
    </submittedName>
</protein>
<organism evidence="2 3">
    <name type="scientific">Drosophila hydei</name>
    <name type="common">Fruit fly</name>
    <dbReference type="NCBI Taxonomy" id="7224"/>
    <lineage>
        <taxon>Eukaryota</taxon>
        <taxon>Metazoa</taxon>
        <taxon>Ecdysozoa</taxon>
        <taxon>Arthropoda</taxon>
        <taxon>Hexapoda</taxon>
        <taxon>Insecta</taxon>
        <taxon>Pterygota</taxon>
        <taxon>Neoptera</taxon>
        <taxon>Endopterygota</taxon>
        <taxon>Diptera</taxon>
        <taxon>Brachycera</taxon>
        <taxon>Muscomorpha</taxon>
        <taxon>Ephydroidea</taxon>
        <taxon>Drosophilidae</taxon>
        <taxon>Drosophila</taxon>
    </lineage>
</organism>
<dbReference type="Pfam" id="PF01683">
    <property type="entry name" value="EB"/>
    <property type="match status" value="1"/>
</dbReference>
<dbReference type="PANTHER" id="PTHR39069">
    <property type="entry name" value="ECDYSONE-INDUCIBLE GENE E1, ISOFORM A"/>
    <property type="match status" value="1"/>
</dbReference>
<dbReference type="RefSeq" id="XP_023173979.1">
    <property type="nucleotide sequence ID" value="XM_023318211.2"/>
</dbReference>
<dbReference type="PANTHER" id="PTHR39069:SF1">
    <property type="entry name" value="ECDYSONE-INDUCIBLE GENE E1, ISOFORM A"/>
    <property type="match status" value="1"/>
</dbReference>
<evidence type="ECO:0000259" key="1">
    <source>
        <dbReference type="Pfam" id="PF01683"/>
    </source>
</evidence>
<dbReference type="InterPro" id="IPR006149">
    <property type="entry name" value="EB_dom"/>
</dbReference>
<sequence length="146" mass="15882">MTATPTSTSAATRKQPANSALLGEAFTVKRLLAIFVICTLLNTSQALELGDKCQHDMDCTDFIKGSSCSALGYCECAPYFVQLDSKRCLSSQLLGGDCQVSEQCSMKVANSSCLDGACRCVEGFLQFRKHTCLGRKYQTTVDQLWP</sequence>
<reference evidence="3" key="1">
    <citation type="submission" date="2025-08" db="UniProtKB">
        <authorList>
            <consortium name="RefSeq"/>
        </authorList>
    </citation>
    <scope>IDENTIFICATION</scope>
    <source>
        <strain evidence="3">15085-1641.00</strain>
        <tissue evidence="3">Whole body</tissue>
    </source>
</reference>
<dbReference type="KEGG" id="dhe:111601565"/>